<name>A0A2N5M992_9BACI</name>
<dbReference type="GO" id="GO:0005886">
    <property type="term" value="C:plasma membrane"/>
    <property type="evidence" value="ECO:0007669"/>
    <property type="project" value="TreeGrafter"/>
</dbReference>
<comment type="caution">
    <text evidence="2">The sequence shown here is derived from an EMBL/GenBank/DDBJ whole genome shotgun (WGS) entry which is preliminary data.</text>
</comment>
<dbReference type="InterPro" id="IPR050515">
    <property type="entry name" value="Beta-lactam/transpept"/>
</dbReference>
<evidence type="ECO:0000259" key="1">
    <source>
        <dbReference type="Pfam" id="PF00905"/>
    </source>
</evidence>
<gene>
    <name evidence="2" type="ORF">CUU66_04965</name>
</gene>
<dbReference type="PANTHER" id="PTHR30627:SF24">
    <property type="entry name" value="PENICILLIN-BINDING PROTEIN 4B"/>
    <property type="match status" value="1"/>
</dbReference>
<dbReference type="EMBL" id="PGUY01000014">
    <property type="protein sequence ID" value="PLT30905.1"/>
    <property type="molecule type" value="Genomic_DNA"/>
</dbReference>
<dbReference type="Gene3D" id="3.40.710.10">
    <property type="entry name" value="DD-peptidase/beta-lactamase superfamily"/>
    <property type="match status" value="1"/>
</dbReference>
<dbReference type="InterPro" id="IPR036138">
    <property type="entry name" value="PBP_dimer_sf"/>
</dbReference>
<dbReference type="OrthoDB" id="2985542at2"/>
<dbReference type="GO" id="GO:0071555">
    <property type="term" value="P:cell wall organization"/>
    <property type="evidence" value="ECO:0007669"/>
    <property type="project" value="TreeGrafter"/>
</dbReference>
<organism evidence="2 3">
    <name type="scientific">Peribacillus deserti</name>
    <dbReference type="NCBI Taxonomy" id="673318"/>
    <lineage>
        <taxon>Bacteria</taxon>
        <taxon>Bacillati</taxon>
        <taxon>Bacillota</taxon>
        <taxon>Bacilli</taxon>
        <taxon>Bacillales</taxon>
        <taxon>Bacillaceae</taxon>
        <taxon>Peribacillus</taxon>
    </lineage>
</organism>
<dbReference type="Proteomes" id="UP000234748">
    <property type="component" value="Unassembled WGS sequence"/>
</dbReference>
<dbReference type="Gene3D" id="3.90.1310.10">
    <property type="entry name" value="Penicillin-binding protein 2a (Domain 2)"/>
    <property type="match status" value="1"/>
</dbReference>
<keyword evidence="3" id="KW-1185">Reference proteome</keyword>
<dbReference type="GO" id="GO:0008658">
    <property type="term" value="F:penicillin binding"/>
    <property type="evidence" value="ECO:0007669"/>
    <property type="project" value="InterPro"/>
</dbReference>
<dbReference type="PANTHER" id="PTHR30627">
    <property type="entry name" value="PEPTIDOGLYCAN D,D-TRANSPEPTIDASE"/>
    <property type="match status" value="1"/>
</dbReference>
<sequence>MPVKRIKIIGGLLMILLFALLGRLVQIQLVSTESFTDHHINLIQSSVNQRTQVLSVDSGRGKFFDRNGEPLGHEEVPALVLFPFLKGMPWPSKTVAEAAGISERDLLSAVEKAEKPFTYGGKTPLYLTEAQMDEINSLKIPGVFAISQSVAKKMPAEQLIGTLTKWENRKKQLYPDQKLSPEAQVGNTGLQASFDEFLLSEGESKLVYHVDGMGGPLFGIDVKYVEPANPLYPVRVVTTLDAGLQAAAEQLADKYQIQNGGLILLDIATSEIRALVSRPSIDKKNPNVGSENKMFSQAKIGSVFKTVVAAAAIDYQLIKPGRLFDCNLTINGTPDVKRKLGTLDFEESFAQSCNRTFGDLAIQLAGINPDILDNYARKLHITGQSGWQGQIFHTELKQLFKEESGKVWENGTDKKDKRLAAHTGIGQQDVQVTPLAAANMMATIARGGESMMVKAVNKITFKNGSTVVDFPEQTLESESISPYTAMKLQTMLRRVVTDEKGTGRFLQGMPYEAAGKSGTAQTGKMRDGKELYNKWFAGYFPYKNPKYALVAVNLEVPEESGGINPLFQEMVREAYRLDQNKND</sequence>
<dbReference type="AlphaFoldDB" id="A0A2N5M992"/>
<dbReference type="GO" id="GO:0071972">
    <property type="term" value="F:peptidoglycan L,D-transpeptidase activity"/>
    <property type="evidence" value="ECO:0007669"/>
    <property type="project" value="TreeGrafter"/>
</dbReference>
<dbReference type="InterPro" id="IPR001460">
    <property type="entry name" value="PCN-bd_Tpept"/>
</dbReference>
<dbReference type="Pfam" id="PF00905">
    <property type="entry name" value="Transpeptidase"/>
    <property type="match status" value="1"/>
</dbReference>
<dbReference type="SUPFAM" id="SSF56519">
    <property type="entry name" value="Penicillin binding protein dimerisation domain"/>
    <property type="match status" value="1"/>
</dbReference>
<protein>
    <submittedName>
        <fullName evidence="2">Penicillin-binding protein</fullName>
    </submittedName>
</protein>
<proteinExistence type="predicted"/>
<evidence type="ECO:0000313" key="2">
    <source>
        <dbReference type="EMBL" id="PLT30905.1"/>
    </source>
</evidence>
<feature type="domain" description="Penicillin-binding protein transpeptidase" evidence="1">
    <location>
        <begin position="261"/>
        <end position="558"/>
    </location>
</feature>
<reference evidence="2 3" key="1">
    <citation type="submission" date="2017-11" db="EMBL/GenBank/DDBJ databases">
        <title>Comparitive Functional Genomics of Dry Heat Resistant strains isolated from the Viking Spacecraft.</title>
        <authorList>
            <person name="Seuylemezian A."/>
            <person name="Cooper K."/>
            <person name="Vaishampayan P."/>
        </authorList>
    </citation>
    <scope>NUCLEOTIDE SEQUENCE [LARGE SCALE GENOMIC DNA]</scope>
    <source>
        <strain evidence="2 3">V1-29</strain>
    </source>
</reference>
<dbReference type="InterPro" id="IPR012338">
    <property type="entry name" value="Beta-lactam/transpept-like"/>
</dbReference>
<accession>A0A2N5M992</accession>
<dbReference type="SUPFAM" id="SSF56601">
    <property type="entry name" value="beta-lactamase/transpeptidase-like"/>
    <property type="match status" value="1"/>
</dbReference>
<evidence type="ECO:0000313" key="3">
    <source>
        <dbReference type="Proteomes" id="UP000234748"/>
    </source>
</evidence>